<protein>
    <recommendedName>
        <fullName evidence="5">Rgp1-domain-containing protein</fullName>
    </recommendedName>
</protein>
<dbReference type="OrthoDB" id="1918at2759"/>
<accession>A0A8H7QTP8</accession>
<dbReference type="EMBL" id="JAEPRC010000386">
    <property type="protein sequence ID" value="KAG2198551.1"/>
    <property type="molecule type" value="Genomic_DNA"/>
</dbReference>
<evidence type="ECO:0000256" key="2">
    <source>
        <dbReference type="SAM" id="Phobius"/>
    </source>
</evidence>
<comment type="caution">
    <text evidence="3">The sequence shown here is derived from an EMBL/GenBank/DDBJ whole genome shotgun (WGS) entry which is preliminary data.</text>
</comment>
<evidence type="ECO:0000256" key="1">
    <source>
        <dbReference type="SAM" id="MobiDB-lite"/>
    </source>
</evidence>
<proteinExistence type="predicted"/>
<name>A0A8H7QTP8_9FUNG</name>
<dbReference type="Proteomes" id="UP000650833">
    <property type="component" value="Unassembled WGS sequence"/>
</dbReference>
<dbReference type="Pfam" id="PF08737">
    <property type="entry name" value="Rgp1"/>
    <property type="match status" value="1"/>
</dbReference>
<dbReference type="AlphaFoldDB" id="A0A8H7QTP8"/>
<dbReference type="InterPro" id="IPR014848">
    <property type="entry name" value="Rgp1"/>
</dbReference>
<feature type="region of interest" description="Disordered" evidence="1">
    <location>
        <begin position="112"/>
        <end position="154"/>
    </location>
</feature>
<evidence type="ECO:0000313" key="3">
    <source>
        <dbReference type="EMBL" id="KAG2198551.1"/>
    </source>
</evidence>
<feature type="compositionally biased region" description="Low complexity" evidence="1">
    <location>
        <begin position="63"/>
        <end position="75"/>
    </location>
</feature>
<feature type="region of interest" description="Disordered" evidence="1">
    <location>
        <begin position="88"/>
        <end position="107"/>
    </location>
</feature>
<keyword evidence="4" id="KW-1185">Reference proteome</keyword>
<reference evidence="3" key="1">
    <citation type="submission" date="2020-12" db="EMBL/GenBank/DDBJ databases">
        <title>Metabolic potential, ecology and presence of endohyphal bacteria is reflected in genomic diversity of Mucoromycotina.</title>
        <authorList>
            <person name="Muszewska A."/>
            <person name="Okrasinska A."/>
            <person name="Steczkiewicz K."/>
            <person name="Drgas O."/>
            <person name="Orlowska M."/>
            <person name="Perlinska-Lenart U."/>
            <person name="Aleksandrzak-Piekarczyk T."/>
            <person name="Szatraj K."/>
            <person name="Zielenkiewicz U."/>
            <person name="Pilsyk S."/>
            <person name="Malc E."/>
            <person name="Mieczkowski P."/>
            <person name="Kruszewska J.S."/>
            <person name="Biernat P."/>
            <person name="Pawlowska J."/>
        </authorList>
    </citation>
    <scope>NUCLEOTIDE SEQUENCE</scope>
    <source>
        <strain evidence="3">CBS 226.32</strain>
    </source>
</reference>
<evidence type="ECO:0008006" key="5">
    <source>
        <dbReference type="Google" id="ProtNLM"/>
    </source>
</evidence>
<keyword evidence="2" id="KW-0472">Membrane</keyword>
<evidence type="ECO:0000313" key="4">
    <source>
        <dbReference type="Proteomes" id="UP000650833"/>
    </source>
</evidence>
<keyword evidence="2" id="KW-1133">Transmembrane helix</keyword>
<feature type="region of interest" description="Disordered" evidence="1">
    <location>
        <begin position="56"/>
        <end position="75"/>
    </location>
</feature>
<sequence>MSVLDIYVYIFFILVTTTFSQGAVFYAGETLSCTITFTNPIISSVNKSVKSSVSTPIPFSNASQQQTRSTPQPRTISSLASSTLAFLTRSQPTTPPPPSTILTTTSTVGRKELPRPLLLDQDEEKSIPVELDSPTPRSSIDTFLHPSPRSSMDSMASFRSSFQASARRYSSSPLKKPVSEHLLCGFAQVVGSFVADPSLINLSEFGPLKQHTMYNPQGGFGGGGGLMMAKSDSSLDTRTLPVFSTPPSILFVDLNLAPGETKKYSYKIQLPNDIPPSHRGKAIRFNYYLVVGTQRAPTTTTTKSSLPTQGQVVQIRFRVLNHVSEDGSRPIYDLMNPVVRYKDEAVVDEYNATKAEEKPTKQTKKVAQQLDERKAFMDYVNELFENSNKNHTIHEITRRESDAYEDRSADEQSVDKSCSQVVSRITHRSRKAMYDICKNNQRVAKLHLIKTAHRLGEPVIGVLDFSEAILSTYKISIFLESCESVEDTISLRTPQHISRVSRKTHSDFHSFCLDNKRLSFSLPIPATTSPEFQTTGGISLKYFLKFEFITSIDNQPPFIPIIKDEKHTHHQCLQDIEVSTFDCQIPLTVYGSPGGVDRALYGRPHTFRVQ</sequence>
<dbReference type="PANTHER" id="PTHR12507">
    <property type="entry name" value="REDUCED GROWTH PHENOTYPE 1 RGP1, YEAST -RELATED"/>
    <property type="match status" value="1"/>
</dbReference>
<organism evidence="3 4">
    <name type="scientific">Mucor plumbeus</name>
    <dbReference type="NCBI Taxonomy" id="97098"/>
    <lineage>
        <taxon>Eukaryota</taxon>
        <taxon>Fungi</taxon>
        <taxon>Fungi incertae sedis</taxon>
        <taxon>Mucoromycota</taxon>
        <taxon>Mucoromycotina</taxon>
        <taxon>Mucoromycetes</taxon>
        <taxon>Mucorales</taxon>
        <taxon>Mucorineae</taxon>
        <taxon>Mucoraceae</taxon>
        <taxon>Mucor</taxon>
    </lineage>
</organism>
<feature type="transmembrane region" description="Helical" evidence="2">
    <location>
        <begin position="7"/>
        <end position="28"/>
    </location>
</feature>
<keyword evidence="2" id="KW-0812">Transmembrane</keyword>
<gene>
    <name evidence="3" type="ORF">INT46_000677</name>
</gene>